<dbReference type="Gene3D" id="2.40.50.390">
    <property type="entry name" value="Conjugative transposon protein, DUF961"/>
    <property type="match status" value="1"/>
</dbReference>
<accession>A0A372KL57</accession>
<keyword evidence="6" id="KW-1185">Reference proteome</keyword>
<sequence length="135" mass="15323">MAIKYAADVINKFDVVKTLGTLNFLENVPVKRWEDYVDENTGEERRRETDIVDYIDVKLYSSVVNGNITVTVSPEAKVAQMTPEKNYNDVVNLVNPTARFWSNSEVVNNRRVVTSGVKLRAADVVRADSKDKQEK</sequence>
<dbReference type="EMBL" id="QVQZ01000021">
    <property type="protein sequence ID" value="RFU52716.1"/>
    <property type="molecule type" value="Genomic_DNA"/>
</dbReference>
<dbReference type="AlphaFoldDB" id="A0A372KL57"/>
<evidence type="ECO:0000313" key="3">
    <source>
        <dbReference type="EMBL" id="RFU52716.1"/>
    </source>
</evidence>
<dbReference type="InterPro" id="IPR038620">
    <property type="entry name" value="YdcP-like_sf"/>
</dbReference>
<dbReference type="RefSeq" id="WP_116878626.1">
    <property type="nucleotide sequence ID" value="NZ_CP031733.1"/>
</dbReference>
<dbReference type="Proteomes" id="UP000264056">
    <property type="component" value="Unassembled WGS sequence"/>
</dbReference>
<dbReference type="KEGG" id="schj:DDV21_001090"/>
<proteinExistence type="predicted"/>
<evidence type="ECO:0000313" key="1">
    <source>
        <dbReference type="EMBL" id="AXQ77766.1"/>
    </source>
</evidence>
<dbReference type="InterPro" id="IPR010365">
    <property type="entry name" value="DUF961"/>
</dbReference>
<organism evidence="3 5">
    <name type="scientific">Streptococcus chenjunshii</name>
    <dbReference type="NCBI Taxonomy" id="2173853"/>
    <lineage>
        <taxon>Bacteria</taxon>
        <taxon>Bacillati</taxon>
        <taxon>Bacillota</taxon>
        <taxon>Bacilli</taxon>
        <taxon>Lactobacillales</taxon>
        <taxon>Streptococcaceae</taxon>
        <taxon>Streptococcus</taxon>
    </lineage>
</organism>
<dbReference type="EMBL" id="QVQY01000025">
    <property type="protein sequence ID" value="RFU50488.1"/>
    <property type="molecule type" value="Genomic_DNA"/>
</dbReference>
<reference evidence="3 5" key="2">
    <citation type="submission" date="2018-08" db="EMBL/GenBank/DDBJ databases">
        <title>Draft genome of Streptococcus sp. nov. Z1.</title>
        <authorList>
            <person name="Tian Z."/>
        </authorList>
    </citation>
    <scope>NUCLEOTIDE SEQUENCE [LARGE SCALE GENOMIC DNA]</scope>
    <source>
        <strain evidence="3">Z1</strain>
        <strain evidence="5">Z1(2018)</strain>
    </source>
</reference>
<protein>
    <submittedName>
        <fullName evidence="3">DUF961 domain-containing protein</fullName>
    </submittedName>
</protein>
<evidence type="ECO:0000313" key="6">
    <source>
        <dbReference type="Proteomes" id="UP000264056"/>
    </source>
</evidence>
<dbReference type="Proteomes" id="UP000246115">
    <property type="component" value="Chromosome"/>
</dbReference>
<evidence type="ECO:0000313" key="5">
    <source>
        <dbReference type="Proteomes" id="UP000262901"/>
    </source>
</evidence>
<evidence type="ECO:0000313" key="2">
    <source>
        <dbReference type="EMBL" id="RFU50488.1"/>
    </source>
</evidence>
<reference evidence="2 6" key="1">
    <citation type="submission" date="2018-08" db="EMBL/GenBank/DDBJ databases">
        <title>Draft genome of Streptococcus sp .nov. Z2.</title>
        <authorList>
            <person name="Tian Z."/>
        </authorList>
    </citation>
    <scope>NUCLEOTIDE SEQUENCE [LARGE SCALE GENOMIC DNA]</scope>
    <source>
        <strain evidence="2 6">Z2</strain>
    </source>
</reference>
<reference evidence="1" key="4">
    <citation type="journal article" date="2019" name="Int. J. Syst. Evol. Microbiol.">
        <title>Streptococcus chenjunshii sp. nov. isolated from feces of Tibetan antelopes.</title>
        <authorList>
            <person name="Tian Z."/>
            <person name="Lu S."/>
            <person name="Jin D."/>
            <person name="Yang J."/>
            <person name="Pu J."/>
            <person name="Lai X.H."/>
            <person name="Bai X.N."/>
            <person name="Wu X.M."/>
            <person name="Li J."/>
            <person name="Wang S."/>
            <person name="Xu J."/>
        </authorList>
    </citation>
    <scope>NUCLEOTIDE SEQUENCE</scope>
    <source>
        <strain evidence="1">Z15</strain>
    </source>
</reference>
<gene>
    <name evidence="1" type="ORF">DDV21_001090</name>
    <name evidence="2" type="ORF">DDV22_08425</name>
    <name evidence="3" type="ORF">DDV23_08265</name>
</gene>
<reference evidence="4" key="3">
    <citation type="submission" date="2018-08" db="EMBL/GenBank/DDBJ databases">
        <title>Streptococcus chenjunshii sp. nov., isolated from stools sample of the Tibetan antelope in the Qinghai-Tibet plateau, China.</title>
        <authorList>
            <person name="Tian Z."/>
        </authorList>
    </citation>
    <scope>NUCLEOTIDE SEQUENCE [LARGE SCALE GENOMIC DNA]</scope>
    <source>
        <strain evidence="4">Z15</strain>
    </source>
</reference>
<dbReference type="Pfam" id="PF06125">
    <property type="entry name" value="DUF961"/>
    <property type="match status" value="1"/>
</dbReference>
<dbReference type="Proteomes" id="UP000262901">
    <property type="component" value="Unassembled WGS sequence"/>
</dbReference>
<dbReference type="EMBL" id="CP031733">
    <property type="protein sequence ID" value="AXQ77766.1"/>
    <property type="molecule type" value="Genomic_DNA"/>
</dbReference>
<accession>A0A346N9S1</accession>
<name>A0A372KL57_9STRE</name>
<evidence type="ECO:0000313" key="4">
    <source>
        <dbReference type="Proteomes" id="UP000246115"/>
    </source>
</evidence>
<dbReference type="OrthoDB" id="2234185at2"/>